<reference evidence="1" key="2">
    <citation type="journal article" date="2014" name="ISME J.">
        <title>Microbial stratification in low pH oxic and suboxic macroscopic growths along an acid mine drainage.</title>
        <authorList>
            <person name="Mendez-Garcia C."/>
            <person name="Mesa V."/>
            <person name="Sprenger R.R."/>
            <person name="Richter M."/>
            <person name="Diez M.S."/>
            <person name="Solano J."/>
            <person name="Bargiela R."/>
            <person name="Golyshina O.V."/>
            <person name="Manteca A."/>
            <person name="Ramos J.L."/>
            <person name="Gallego J.R."/>
            <person name="Llorente I."/>
            <person name="Martins Dos Santos V.A."/>
            <person name="Jensen O.N."/>
            <person name="Pelaez A.I."/>
            <person name="Sanchez J."/>
            <person name="Ferrer M."/>
        </authorList>
    </citation>
    <scope>NUCLEOTIDE SEQUENCE</scope>
</reference>
<sequence length="154" mass="16893">WLASPVLGLALALLVCVPVLAWLAQRAARPWRTTLAALRGAIGSLRERDFSVTIATPRIEELRTLVEAYNGLGAVLRRERFDLYQRELLLDTVLQTTPHALVLSNDAGRIVYGNIAARALLNGGSKLEGLELEVLLREQPRELRTAVAGSDDTL</sequence>
<comment type="caution">
    <text evidence="1">The sequence shown here is derived from an EMBL/GenBank/DDBJ whole genome shotgun (WGS) entry which is preliminary data.</text>
</comment>
<reference evidence="1" key="1">
    <citation type="submission" date="2013-08" db="EMBL/GenBank/DDBJ databases">
        <authorList>
            <person name="Mendez C."/>
            <person name="Richter M."/>
            <person name="Ferrer M."/>
            <person name="Sanchez J."/>
        </authorList>
    </citation>
    <scope>NUCLEOTIDE SEQUENCE</scope>
</reference>
<organism evidence="1">
    <name type="scientific">mine drainage metagenome</name>
    <dbReference type="NCBI Taxonomy" id="410659"/>
    <lineage>
        <taxon>unclassified sequences</taxon>
        <taxon>metagenomes</taxon>
        <taxon>ecological metagenomes</taxon>
    </lineage>
</organism>
<proteinExistence type="predicted"/>
<evidence type="ECO:0000313" key="1">
    <source>
        <dbReference type="EMBL" id="EQD29365.1"/>
    </source>
</evidence>
<name>T0ZHR3_9ZZZZ</name>
<keyword evidence="1" id="KW-0808">Transferase</keyword>
<feature type="non-terminal residue" evidence="1">
    <location>
        <position position="154"/>
    </location>
</feature>
<dbReference type="AlphaFoldDB" id="T0ZHR3"/>
<accession>T0ZHR3</accession>
<dbReference type="EMBL" id="AUZZ01010542">
    <property type="protein sequence ID" value="EQD29365.1"/>
    <property type="molecule type" value="Genomic_DNA"/>
</dbReference>
<gene>
    <name evidence="1" type="ORF">B2A_14510</name>
</gene>
<feature type="non-terminal residue" evidence="1">
    <location>
        <position position="1"/>
    </location>
</feature>
<dbReference type="GO" id="GO:0016301">
    <property type="term" value="F:kinase activity"/>
    <property type="evidence" value="ECO:0007669"/>
    <property type="project" value="UniProtKB-KW"/>
</dbReference>
<keyword evidence="1" id="KW-0418">Kinase</keyword>
<protein>
    <submittedName>
        <fullName evidence="1">Two component system sensor histidine kinase</fullName>
    </submittedName>
</protein>